<keyword evidence="1" id="KW-0227">DNA damage</keyword>
<dbReference type="GO" id="GO:0005524">
    <property type="term" value="F:ATP binding"/>
    <property type="evidence" value="ECO:0007669"/>
    <property type="project" value="UniProtKB-KW"/>
</dbReference>
<organism evidence="5 6">
    <name type="scientific">Austropuccinia psidii MF-1</name>
    <dbReference type="NCBI Taxonomy" id="1389203"/>
    <lineage>
        <taxon>Eukaryota</taxon>
        <taxon>Fungi</taxon>
        <taxon>Dikarya</taxon>
        <taxon>Basidiomycota</taxon>
        <taxon>Pucciniomycotina</taxon>
        <taxon>Pucciniomycetes</taxon>
        <taxon>Pucciniales</taxon>
        <taxon>Sphaerophragmiaceae</taxon>
        <taxon>Austropuccinia</taxon>
    </lineage>
</organism>
<keyword evidence="1" id="KW-0547">Nucleotide-binding</keyword>
<dbReference type="GO" id="GO:0006281">
    <property type="term" value="P:DNA repair"/>
    <property type="evidence" value="ECO:0007669"/>
    <property type="project" value="UniProtKB-KW"/>
</dbReference>
<dbReference type="GO" id="GO:0000723">
    <property type="term" value="P:telomere maintenance"/>
    <property type="evidence" value="ECO:0007669"/>
    <property type="project" value="InterPro"/>
</dbReference>
<dbReference type="Gene3D" id="3.40.50.300">
    <property type="entry name" value="P-loop containing nucleotide triphosphate hydrolases"/>
    <property type="match status" value="2"/>
</dbReference>
<feature type="domain" description="Helitron helicase-like" evidence="3">
    <location>
        <begin position="220"/>
        <end position="398"/>
    </location>
</feature>
<dbReference type="InterPro" id="IPR010285">
    <property type="entry name" value="DNA_helicase_pif1-like_DEAD"/>
</dbReference>
<evidence type="ECO:0000259" key="4">
    <source>
        <dbReference type="Pfam" id="PF21530"/>
    </source>
</evidence>
<dbReference type="EMBL" id="AVOT02044342">
    <property type="protein sequence ID" value="MBW0539696.1"/>
    <property type="molecule type" value="Genomic_DNA"/>
</dbReference>
<dbReference type="Gene3D" id="2.30.30.940">
    <property type="match status" value="1"/>
</dbReference>
<keyword evidence="1" id="KW-0067">ATP-binding</keyword>
<dbReference type="Proteomes" id="UP000765509">
    <property type="component" value="Unassembled WGS sequence"/>
</dbReference>
<comment type="caution">
    <text evidence="5">The sequence shown here is derived from an EMBL/GenBank/DDBJ whole genome shotgun (WGS) entry which is preliminary data.</text>
</comment>
<feature type="domain" description="DNA helicase Pif1-like 2B" evidence="4">
    <location>
        <begin position="1123"/>
        <end position="1167"/>
    </location>
</feature>
<dbReference type="Pfam" id="PF14214">
    <property type="entry name" value="Helitron_like_N"/>
    <property type="match status" value="1"/>
</dbReference>
<feature type="domain" description="DNA helicase Pif1-like DEAD-box helicase" evidence="2">
    <location>
        <begin position="814"/>
        <end position="1028"/>
    </location>
</feature>
<gene>
    <name evidence="5" type="ORF">O181_079411</name>
</gene>
<keyword evidence="1" id="KW-0233">DNA recombination</keyword>
<evidence type="ECO:0000313" key="5">
    <source>
        <dbReference type="EMBL" id="MBW0539696.1"/>
    </source>
</evidence>
<dbReference type="CDD" id="cd18809">
    <property type="entry name" value="SF1_C_RecD"/>
    <property type="match status" value="1"/>
</dbReference>
<comment type="similarity">
    <text evidence="1">Belongs to the helicase family.</text>
</comment>
<keyword evidence="1" id="KW-0378">Hydrolase</keyword>
<evidence type="ECO:0000256" key="1">
    <source>
        <dbReference type="RuleBase" id="RU363044"/>
    </source>
</evidence>
<protein>
    <recommendedName>
        <fullName evidence="1">ATP-dependent DNA helicase</fullName>
        <ecNumber evidence="1">5.6.2.3</ecNumber>
    </recommendedName>
</protein>
<dbReference type="SUPFAM" id="SSF52540">
    <property type="entry name" value="P-loop containing nucleoside triphosphate hydrolases"/>
    <property type="match status" value="2"/>
</dbReference>
<keyword evidence="6" id="KW-1185">Reference proteome</keyword>
<dbReference type="GO" id="GO:0043139">
    <property type="term" value="F:5'-3' DNA helicase activity"/>
    <property type="evidence" value="ECO:0007669"/>
    <property type="project" value="UniProtKB-EC"/>
</dbReference>
<reference evidence="5" key="1">
    <citation type="submission" date="2021-03" db="EMBL/GenBank/DDBJ databases">
        <title>Draft genome sequence of rust myrtle Austropuccinia psidii MF-1, a brazilian biotype.</title>
        <authorList>
            <person name="Quecine M.C."/>
            <person name="Pachon D.M.R."/>
            <person name="Bonatelli M.L."/>
            <person name="Correr F.H."/>
            <person name="Franceschini L.M."/>
            <person name="Leite T.F."/>
            <person name="Margarido G.R.A."/>
            <person name="Almeida C.A."/>
            <person name="Ferrarezi J.A."/>
            <person name="Labate C.A."/>
        </authorList>
    </citation>
    <scope>NUCLEOTIDE SEQUENCE</scope>
    <source>
        <strain evidence="5">MF-1</strain>
    </source>
</reference>
<evidence type="ECO:0000259" key="3">
    <source>
        <dbReference type="Pfam" id="PF14214"/>
    </source>
</evidence>
<evidence type="ECO:0000259" key="2">
    <source>
        <dbReference type="Pfam" id="PF05970"/>
    </source>
</evidence>
<comment type="cofactor">
    <cofactor evidence="1">
        <name>Mg(2+)</name>
        <dbReference type="ChEBI" id="CHEBI:18420"/>
    </cofactor>
</comment>
<sequence>SILDSRTFCNHARTYNNALTFTSAGVQLDLTVQGRGVYCYRVSGKLHHIIGPVFPSDGETARFSQVFVVGYNESDEVDLRSRNAQNQTLKPILLKWQQFLTSVNPYAKAYGSAGSILKTNESQTLALKTLEGRKFNKNTYNKPAIKEIAMIIQKNEDNVPHRDILLQQIGGGKFRINDSHSGYLPLRYPVFFPYGEQHWHPNYRMTKTCCWRTVISQLEWYAYLLFNRQETVSLPLQGKRLFQEFIVDLYLCIEQSRLRFIRANQKKLKVQMYQGLTESLDNEGCVHGKKVILPSTFIGGPQAMVQLFQDAMALVTTYGSPSLFITITANAKWKEIQRCLKPGEVASDRPDMVARVFYIKLKTIINDLTKNKRLGSVRSYVYTVEFQKRGLPHAHIIIILHEGCIPKTIDSVNTIVCAEIPDPHIEPDLHRVVTTTMFHGPCLESSRCWGKEGPSFVRNGSMFTNRDVVPYNKYLSLRYECHINVEIPFGIKALKYLYKYICKGEDRMSINMEINDETKAFVDGRYIGSSEAAWHIFQFSMSGRQPAIQRLALHLEHKQLIYFQTEEGAINQVESGQAERTTLTDFFWLNRLNAIGRGKPVRELLYHEVPNYFYWCHKNRNWLGRVRPDGAVGRVFFARITEGERYYLRLILLHRRAVVSFKDLQTINGTKHSSFRLAAEALGLLMSDDHYSSSLEQAGTWMAARLLREMFVVILIHSPPANPINLFEKHIDILSEDCKWYLNRQGFDDPCDEEIRALCVHFLIDKLKAHYSNLLNVGLSSLESLASSYPFKMHFDRNNNSDQLFVQSVGKEKLVENQKKIFQKIMTKFDYQSQVLTFIDGPGGSGKTYLLNTILQELQEKQVKAIAVSASGVSALLLNGGRTAHSTFGIPLKVHPESTCGWLHNDAKGKMLSSIDCIIWDEISLQHKHAIEAVERSLRDLMQIDKRFGGISVIFAGDFRQILPIVKGGSIYDQAAVSFKKSWIWGSLIVEELKINLRLMASSENIVSNNDYAQWILNVGNGTNQTQDVGEISLKDVDHFFIPSEGRVIDRIQNFVYKNLKSVAYRGNLDEMYCYFEERGIVSPLNADISTINKALLDEMPGEIMHSKAIDQMSEGPQTVPEEVLNGINPPGFPTHKMALKRGVPVLLLRNLNVTKGLVNGTRLLVREIKRHILNCTIITGPRRSQQVFIPKIRLTWDDDEDFGISFTRYQFPITLAFAITINKSQGQSLNIVGVYLKTHVFAHGQLYVAFSRTRNVSGILIGGIGSVSDHSTINIVCRDILKS</sequence>
<keyword evidence="1" id="KW-0234">DNA repair</keyword>
<dbReference type="InterPro" id="IPR025476">
    <property type="entry name" value="Helitron_helicase-like"/>
</dbReference>
<feature type="non-terminal residue" evidence="5">
    <location>
        <position position="1"/>
    </location>
</feature>
<accession>A0A9Q3IDY1</accession>
<dbReference type="EC" id="5.6.2.3" evidence="1"/>
<dbReference type="InterPro" id="IPR049163">
    <property type="entry name" value="Pif1-like_2B_dom"/>
</dbReference>
<dbReference type="GO" id="GO:0016787">
    <property type="term" value="F:hydrolase activity"/>
    <property type="evidence" value="ECO:0007669"/>
    <property type="project" value="UniProtKB-KW"/>
</dbReference>
<proteinExistence type="inferred from homology"/>
<dbReference type="PANTHER" id="PTHR10492:SF57">
    <property type="entry name" value="ATP-DEPENDENT DNA HELICASE"/>
    <property type="match status" value="1"/>
</dbReference>
<dbReference type="OrthoDB" id="2506889at2759"/>
<dbReference type="InterPro" id="IPR027417">
    <property type="entry name" value="P-loop_NTPase"/>
</dbReference>
<dbReference type="Pfam" id="PF21530">
    <property type="entry name" value="Pif1_2B_dom"/>
    <property type="match status" value="1"/>
</dbReference>
<name>A0A9Q3IDY1_9BASI</name>
<dbReference type="Pfam" id="PF05970">
    <property type="entry name" value="PIF1"/>
    <property type="match status" value="1"/>
</dbReference>
<keyword evidence="1" id="KW-0347">Helicase</keyword>
<comment type="catalytic activity">
    <reaction evidence="1">
        <text>ATP + H2O = ADP + phosphate + H(+)</text>
        <dbReference type="Rhea" id="RHEA:13065"/>
        <dbReference type="ChEBI" id="CHEBI:15377"/>
        <dbReference type="ChEBI" id="CHEBI:15378"/>
        <dbReference type="ChEBI" id="CHEBI:30616"/>
        <dbReference type="ChEBI" id="CHEBI:43474"/>
        <dbReference type="ChEBI" id="CHEBI:456216"/>
        <dbReference type="EC" id="5.6.2.3"/>
    </reaction>
</comment>
<evidence type="ECO:0000313" key="6">
    <source>
        <dbReference type="Proteomes" id="UP000765509"/>
    </source>
</evidence>
<dbReference type="PANTHER" id="PTHR10492">
    <property type="match status" value="1"/>
</dbReference>
<dbReference type="GO" id="GO:0006310">
    <property type="term" value="P:DNA recombination"/>
    <property type="evidence" value="ECO:0007669"/>
    <property type="project" value="UniProtKB-KW"/>
</dbReference>